<dbReference type="PANTHER" id="PTHR38813:SF1">
    <property type="entry name" value="TOXIN RELE1-RELATED"/>
    <property type="match status" value="1"/>
</dbReference>
<dbReference type="InterPro" id="IPR007712">
    <property type="entry name" value="RelE/ParE_toxin"/>
</dbReference>
<dbReference type="STRING" id="49547.MBCUR_03450"/>
<evidence type="ECO:0000313" key="2">
    <source>
        <dbReference type="EMBL" id="KZX14856.1"/>
    </source>
</evidence>
<protein>
    <recommendedName>
        <fullName evidence="4">Plasmid stabilization system protein</fullName>
    </recommendedName>
</protein>
<dbReference type="Gene3D" id="3.30.2310.20">
    <property type="entry name" value="RelE-like"/>
    <property type="match status" value="1"/>
</dbReference>
<evidence type="ECO:0008006" key="4">
    <source>
        <dbReference type="Google" id="ProtNLM"/>
    </source>
</evidence>
<dbReference type="PANTHER" id="PTHR38813">
    <property type="match status" value="1"/>
</dbReference>
<dbReference type="Pfam" id="PF05016">
    <property type="entry name" value="ParE_toxin"/>
    <property type="match status" value="1"/>
</dbReference>
<organism evidence="2 3">
    <name type="scientific">Methanobrevibacter curvatus</name>
    <dbReference type="NCBI Taxonomy" id="49547"/>
    <lineage>
        <taxon>Archaea</taxon>
        <taxon>Methanobacteriati</taxon>
        <taxon>Methanobacteriota</taxon>
        <taxon>Methanomada group</taxon>
        <taxon>Methanobacteria</taxon>
        <taxon>Methanobacteriales</taxon>
        <taxon>Methanobacteriaceae</taxon>
        <taxon>Methanobrevibacter</taxon>
    </lineage>
</organism>
<dbReference type="InterPro" id="IPR035093">
    <property type="entry name" value="RelE/ParE_toxin_dom_sf"/>
</dbReference>
<dbReference type="Proteomes" id="UP000077245">
    <property type="component" value="Unassembled WGS sequence"/>
</dbReference>
<dbReference type="AlphaFoldDB" id="A0A166CTT7"/>
<name>A0A166CTT7_9EURY</name>
<dbReference type="EMBL" id="LWMV01000063">
    <property type="protein sequence ID" value="KZX14856.1"/>
    <property type="molecule type" value="Genomic_DNA"/>
</dbReference>
<comment type="caution">
    <text evidence="2">The sequence shown here is derived from an EMBL/GenBank/DDBJ whole genome shotgun (WGS) entry which is preliminary data.</text>
</comment>
<keyword evidence="1" id="KW-1277">Toxin-antitoxin system</keyword>
<proteinExistence type="predicted"/>
<dbReference type="PATRIC" id="fig|49547.3.peg.364"/>
<evidence type="ECO:0000256" key="1">
    <source>
        <dbReference type="ARBA" id="ARBA00022649"/>
    </source>
</evidence>
<evidence type="ECO:0000313" key="3">
    <source>
        <dbReference type="Proteomes" id="UP000077245"/>
    </source>
</evidence>
<dbReference type="SUPFAM" id="SSF143011">
    <property type="entry name" value="RelE-like"/>
    <property type="match status" value="1"/>
</dbReference>
<gene>
    <name evidence="2" type="ORF">MBCUR_03450</name>
</gene>
<sequence>MSLKKDTYNITLTPSADKYLKHLSKRNKDDVKRIIDTIKEIPDNQYNYKSLEGKFKGAKRARTGDYRIIFTINKKNKPFEIRIHEIGLRKNIYK</sequence>
<reference evidence="2 3" key="1">
    <citation type="submission" date="2016-04" db="EMBL/GenBank/DDBJ databases">
        <title>Genome sequence of Methanobrevibacter curvatus DSM 11111.</title>
        <authorList>
            <person name="Poehlein A."/>
            <person name="Seedorf H."/>
            <person name="Daniel R."/>
        </authorList>
    </citation>
    <scope>NUCLEOTIDE SEQUENCE [LARGE SCALE GENOMIC DNA]</scope>
    <source>
        <strain evidence="2 3">DSM 11111</strain>
    </source>
</reference>
<keyword evidence="3" id="KW-1185">Reference proteome</keyword>
<dbReference type="InterPro" id="IPR052747">
    <property type="entry name" value="TA_system_RelE_toxin"/>
</dbReference>
<accession>A0A166CTT7</accession>